<dbReference type="PANTHER" id="PTHR32108">
    <property type="entry name" value="DNA-DIRECTED RNA POLYMERASE SUBUNIT ALPHA"/>
    <property type="match status" value="1"/>
</dbReference>
<organism evidence="1 2">
    <name type="scientific">Solanum commersonii</name>
    <name type="common">Commerson's wild potato</name>
    <name type="synonym">Commerson's nightshade</name>
    <dbReference type="NCBI Taxonomy" id="4109"/>
    <lineage>
        <taxon>Eukaryota</taxon>
        <taxon>Viridiplantae</taxon>
        <taxon>Streptophyta</taxon>
        <taxon>Embryophyta</taxon>
        <taxon>Tracheophyta</taxon>
        <taxon>Spermatophyta</taxon>
        <taxon>Magnoliopsida</taxon>
        <taxon>eudicotyledons</taxon>
        <taxon>Gunneridae</taxon>
        <taxon>Pentapetalae</taxon>
        <taxon>asterids</taxon>
        <taxon>lamiids</taxon>
        <taxon>Solanales</taxon>
        <taxon>Solanaceae</taxon>
        <taxon>Solanoideae</taxon>
        <taxon>Solaneae</taxon>
        <taxon>Solanum</taxon>
    </lineage>
</organism>
<dbReference type="PANTHER" id="PTHR32108:SF9">
    <property type="entry name" value="REVERSE TRANSCRIPTASE RNASE H-LIKE DOMAIN-CONTAINING PROTEIN"/>
    <property type="match status" value="1"/>
</dbReference>
<dbReference type="AlphaFoldDB" id="A0A9J5ZWT1"/>
<dbReference type="Proteomes" id="UP000824120">
    <property type="component" value="Chromosome 3"/>
</dbReference>
<proteinExistence type="predicted"/>
<dbReference type="OrthoDB" id="1750196at2759"/>
<dbReference type="EMBL" id="JACXVP010000003">
    <property type="protein sequence ID" value="KAG5616428.1"/>
    <property type="molecule type" value="Genomic_DNA"/>
</dbReference>
<keyword evidence="2" id="KW-1185">Reference proteome</keyword>
<reference evidence="1 2" key="1">
    <citation type="submission" date="2020-09" db="EMBL/GenBank/DDBJ databases">
        <title>De no assembly of potato wild relative species, Solanum commersonii.</title>
        <authorList>
            <person name="Cho K."/>
        </authorList>
    </citation>
    <scope>NUCLEOTIDE SEQUENCE [LARGE SCALE GENOMIC DNA]</scope>
    <source>
        <strain evidence="1">LZ3.2</strain>
        <tissue evidence="1">Leaf</tissue>
    </source>
</reference>
<accession>A0A9J5ZWT1</accession>
<protein>
    <submittedName>
        <fullName evidence="1">Uncharacterized protein</fullName>
    </submittedName>
</protein>
<sequence>MEESEMITYFIQAQDSEYYERMVTMGGKTFAEVIKAGEMIEDGLKTGRITSYTSSQFANRAYQIGSFGKKKEKEVMMLTTRGATSYNRQPPPGYPNSQYYNSAFYMATRSS</sequence>
<name>A0A9J5ZWT1_SOLCO</name>
<evidence type="ECO:0000313" key="1">
    <source>
        <dbReference type="EMBL" id="KAG5616428.1"/>
    </source>
</evidence>
<gene>
    <name evidence="1" type="ORF">H5410_016252</name>
</gene>
<evidence type="ECO:0000313" key="2">
    <source>
        <dbReference type="Proteomes" id="UP000824120"/>
    </source>
</evidence>
<comment type="caution">
    <text evidence="1">The sequence shown here is derived from an EMBL/GenBank/DDBJ whole genome shotgun (WGS) entry which is preliminary data.</text>
</comment>